<feature type="region of interest" description="Disordered" evidence="1">
    <location>
        <begin position="1"/>
        <end position="27"/>
    </location>
</feature>
<dbReference type="InterPro" id="IPR017943">
    <property type="entry name" value="Bactericidal_perm-incr_a/b_dom"/>
</dbReference>
<dbReference type="SUPFAM" id="SSF55394">
    <property type="entry name" value="Bactericidal permeability-increasing protein, BPI"/>
    <property type="match status" value="1"/>
</dbReference>
<name>D8PX97_SCHCM</name>
<dbReference type="PANTHER" id="PTHR31138:SF1">
    <property type="entry name" value="PDZ DOMAIN-CONTAINING PROTEIN"/>
    <property type="match status" value="1"/>
</dbReference>
<sequence length="822" mass="93731">MSLPPAPKDISSKPKAGAVTDPVNKADKDADVDRKIRFYGVIAAFREGRMPDNSQIDRTLKYVLDNSPVPTDELSPEGKRLIQDTRDIIDTARKIVKEKNADELVQNFFWHTRDVSAHQAVTSGQPDIPVGKDKVKSDGQQAVQHLRTLITLVFTNAEARKLLSDFGLIGRDLLARGASKAAENIAPPEHRLATVDESAPKDQFVSKDGRHVGPDETPVLETRIPGTDHKIERHPRDERTVVRDETGQPVGTAGEIYEQRKTEASRVAEEGKQRLQQEKEDVQRQEDLDNAADETKAKKNGVMDKLRGLRDDMTNRVPQEHKDNAREKYERGHQFLTDEYFPPERRDQFIFRMKKVIIECQKHEDYQESLTWLLDVLKEYFEHGQNATAQHKENVKQASEGDHALKTAWGELRTLLERFANGQSMNGIYDSIEKLADDARRDQELRRWLEDVGTYTRRTLLEPGFILEPQCNNEANRLREDGRQFYDGKYRNHFDDVFSSFANFGRAMGEDPLNARFGQDWARLTKDLLFDSEGRLSFKPELWNDIRRTILPAIVDKVGYMPLPRIEYTDDSFDLVVENLVLSGRNTFPNIVEFETKNYVKFSPYNTIKDDQHHEFTLTLGQIQADMRDVAFYFRKKTGMPKISDSGLADIVLGGQGVTATVHLSSTKDTSSVFKVKNVKVNVDTLKFSIRDSKHDLLYKTLKPLATGLVKKQIQKALQDAITTGMEYVDGQLVGVRDRMEEAKKSDEQSRRDVLMQLFQSKKDEASVKTKDSDAQFKFTTNKRSSLLPDKGHPSSIVNRTAEREEAAVHGREWHSDAFAIV</sequence>
<dbReference type="Pfam" id="PF14613">
    <property type="entry name" value="HAM1_C"/>
    <property type="match status" value="1"/>
</dbReference>
<feature type="region of interest" description="Disordered" evidence="1">
    <location>
        <begin position="251"/>
        <end position="292"/>
    </location>
</feature>
<dbReference type="VEuPathDB" id="FungiDB:SCHCODRAFT_01189135"/>
<dbReference type="InterPro" id="IPR027842">
    <property type="entry name" value="HAM1-like_C"/>
</dbReference>
<evidence type="ECO:0000313" key="5">
    <source>
        <dbReference type="Proteomes" id="UP000007431"/>
    </source>
</evidence>
<dbReference type="OrthoDB" id="19394at2759"/>
<accession>D8PX97</accession>
<feature type="domain" description="HAM1-like C-terminal" evidence="2">
    <location>
        <begin position="681"/>
        <end position="822"/>
    </location>
</feature>
<gene>
    <name evidence="4" type="ORF">SCHCODRAFT_81761</name>
</gene>
<dbReference type="PANTHER" id="PTHR31138">
    <property type="entry name" value="CHROMOSOME 19, WHOLE GENOME SHOTGUN SEQUENCE"/>
    <property type="match status" value="1"/>
</dbReference>
<dbReference type="Proteomes" id="UP000007431">
    <property type="component" value="Unassembled WGS sequence"/>
</dbReference>
<feature type="domain" description="HAM1-like N-terminal" evidence="3">
    <location>
        <begin position="15"/>
        <end position="669"/>
    </location>
</feature>
<keyword evidence="5" id="KW-1185">Reference proteome</keyword>
<dbReference type="RefSeq" id="XP_003033945.1">
    <property type="nucleotide sequence ID" value="XM_003033899.1"/>
</dbReference>
<dbReference type="GO" id="GO:0008289">
    <property type="term" value="F:lipid binding"/>
    <property type="evidence" value="ECO:0007669"/>
    <property type="project" value="InterPro"/>
</dbReference>
<reference evidence="4 5" key="1">
    <citation type="journal article" date="2010" name="Nat. Biotechnol.">
        <title>Genome sequence of the model mushroom Schizophyllum commune.</title>
        <authorList>
            <person name="Ohm R.A."/>
            <person name="de Jong J.F."/>
            <person name="Lugones L.G."/>
            <person name="Aerts A."/>
            <person name="Kothe E."/>
            <person name="Stajich J.E."/>
            <person name="de Vries R.P."/>
            <person name="Record E."/>
            <person name="Levasseur A."/>
            <person name="Baker S.E."/>
            <person name="Bartholomew K.A."/>
            <person name="Coutinho P.M."/>
            <person name="Erdmann S."/>
            <person name="Fowler T.J."/>
            <person name="Gathman A.C."/>
            <person name="Lombard V."/>
            <person name="Henrissat B."/>
            <person name="Knabe N."/>
            <person name="Kuees U."/>
            <person name="Lilly W.W."/>
            <person name="Lindquist E."/>
            <person name="Lucas S."/>
            <person name="Magnuson J.K."/>
            <person name="Piumi F."/>
            <person name="Raudaskoski M."/>
            <person name="Salamov A."/>
            <person name="Schmutz J."/>
            <person name="Schwarze F.W.M.R."/>
            <person name="vanKuyk P.A."/>
            <person name="Horton J.S."/>
            <person name="Grigoriev I.V."/>
            <person name="Woesten H.A.B."/>
        </authorList>
    </citation>
    <scope>NUCLEOTIDE SEQUENCE [LARGE SCALE GENOMIC DNA]</scope>
    <source>
        <strain evidence="5">H4-8 / FGSC 9210</strain>
    </source>
</reference>
<proteinExistence type="predicted"/>
<dbReference type="OMA" id="NTWHEAP"/>
<dbReference type="GeneID" id="9585659"/>
<dbReference type="EMBL" id="GL377304">
    <property type="protein sequence ID" value="EFI99042.1"/>
    <property type="molecule type" value="Genomic_DNA"/>
</dbReference>
<dbReference type="KEGG" id="scm:SCHCO_01189135"/>
<organism evidence="5">
    <name type="scientific">Schizophyllum commune (strain H4-8 / FGSC 9210)</name>
    <name type="common">Split gill fungus</name>
    <dbReference type="NCBI Taxonomy" id="578458"/>
    <lineage>
        <taxon>Eukaryota</taxon>
        <taxon>Fungi</taxon>
        <taxon>Dikarya</taxon>
        <taxon>Basidiomycota</taxon>
        <taxon>Agaricomycotina</taxon>
        <taxon>Agaricomycetes</taxon>
        <taxon>Agaricomycetidae</taxon>
        <taxon>Agaricales</taxon>
        <taxon>Schizophyllaceae</taxon>
        <taxon>Schizophyllum</taxon>
    </lineage>
</organism>
<dbReference type="InParanoid" id="D8PX97"/>
<dbReference type="eggNOG" id="ENOG502QYDH">
    <property type="taxonomic scope" value="Eukaryota"/>
</dbReference>
<evidence type="ECO:0000256" key="1">
    <source>
        <dbReference type="SAM" id="MobiDB-lite"/>
    </source>
</evidence>
<dbReference type="Pfam" id="PF19343">
    <property type="entry name" value="HAM1_N"/>
    <property type="match status" value="1"/>
</dbReference>
<feature type="compositionally biased region" description="Basic and acidic residues" evidence="1">
    <location>
        <begin position="257"/>
        <end position="292"/>
    </location>
</feature>
<dbReference type="Gene3D" id="3.15.10.10">
    <property type="entry name" value="Bactericidal permeability-increasing protein, domain 1"/>
    <property type="match status" value="1"/>
</dbReference>
<dbReference type="InterPro" id="IPR045967">
    <property type="entry name" value="HAM1-like_N"/>
</dbReference>
<evidence type="ECO:0000259" key="2">
    <source>
        <dbReference type="Pfam" id="PF14613"/>
    </source>
</evidence>
<dbReference type="AlphaFoldDB" id="D8PX97"/>
<protein>
    <submittedName>
        <fullName evidence="4">Uncharacterized protein</fullName>
    </submittedName>
</protein>
<dbReference type="HOGENOM" id="CLU_007183_0_0_1"/>
<evidence type="ECO:0000313" key="4">
    <source>
        <dbReference type="EMBL" id="EFI99042.1"/>
    </source>
</evidence>
<evidence type="ECO:0000259" key="3">
    <source>
        <dbReference type="Pfam" id="PF19343"/>
    </source>
</evidence>